<dbReference type="Gene3D" id="2.40.50.140">
    <property type="entry name" value="Nucleic acid-binding proteins"/>
    <property type="match status" value="1"/>
</dbReference>
<dbReference type="AlphaFoldDB" id="A0A1M6FKX3"/>
<dbReference type="GO" id="GO:0006310">
    <property type="term" value="P:DNA recombination"/>
    <property type="evidence" value="ECO:0007669"/>
    <property type="project" value="UniProtKB-UniRule"/>
</dbReference>
<dbReference type="PANTHER" id="PTHR33991:SF1">
    <property type="entry name" value="DNA REPAIR PROTEIN RECO"/>
    <property type="match status" value="1"/>
</dbReference>
<keyword evidence="2 4" id="KW-0233">DNA recombination</keyword>
<evidence type="ECO:0000256" key="1">
    <source>
        <dbReference type="ARBA" id="ARBA00022763"/>
    </source>
</evidence>
<proteinExistence type="inferred from homology"/>
<dbReference type="Pfam" id="PF11967">
    <property type="entry name" value="RecO_N"/>
    <property type="match status" value="1"/>
</dbReference>
<evidence type="ECO:0000259" key="5">
    <source>
        <dbReference type="Pfam" id="PF11967"/>
    </source>
</evidence>
<dbReference type="STRING" id="1122934.SAMN02745691_01136"/>
<dbReference type="HAMAP" id="MF_00201">
    <property type="entry name" value="RecO"/>
    <property type="match status" value="1"/>
</dbReference>
<dbReference type="InterPro" id="IPR022572">
    <property type="entry name" value="DNA_rep/recomb_RecO_N"/>
</dbReference>
<protein>
    <recommendedName>
        <fullName evidence="4">DNA repair protein RecO</fullName>
    </recommendedName>
    <alternativeName>
        <fullName evidence="4">Recombination protein O</fullName>
    </alternativeName>
</protein>
<dbReference type="EMBL" id="FQYT01000010">
    <property type="protein sequence ID" value="SHI98335.1"/>
    <property type="molecule type" value="Genomic_DNA"/>
</dbReference>
<evidence type="ECO:0000313" key="6">
    <source>
        <dbReference type="EMBL" id="SHI98335.1"/>
    </source>
</evidence>
<evidence type="ECO:0000256" key="4">
    <source>
        <dbReference type="HAMAP-Rule" id="MF_00201"/>
    </source>
</evidence>
<dbReference type="OrthoDB" id="9797083at2"/>
<dbReference type="GO" id="GO:0043590">
    <property type="term" value="C:bacterial nucleoid"/>
    <property type="evidence" value="ECO:0007669"/>
    <property type="project" value="TreeGrafter"/>
</dbReference>
<evidence type="ECO:0000256" key="2">
    <source>
        <dbReference type="ARBA" id="ARBA00023172"/>
    </source>
</evidence>
<evidence type="ECO:0000256" key="3">
    <source>
        <dbReference type="ARBA" id="ARBA00023204"/>
    </source>
</evidence>
<keyword evidence="1 4" id="KW-0227">DNA damage</keyword>
<dbReference type="NCBIfam" id="TIGR00613">
    <property type="entry name" value="reco"/>
    <property type="match status" value="1"/>
</dbReference>
<feature type="domain" description="DNA replication/recombination mediator RecO N-terminal" evidence="5">
    <location>
        <begin position="4"/>
        <end position="75"/>
    </location>
</feature>
<keyword evidence="3 4" id="KW-0234">DNA repair</keyword>
<reference evidence="6 7" key="1">
    <citation type="submission" date="2016-11" db="EMBL/GenBank/DDBJ databases">
        <authorList>
            <person name="Jaros S."/>
            <person name="Januszkiewicz K."/>
            <person name="Wedrychowicz H."/>
        </authorList>
    </citation>
    <scope>NUCLEOTIDE SEQUENCE [LARGE SCALE GENOMIC DNA]</scope>
    <source>
        <strain evidence="6 7">DSM 15970</strain>
    </source>
</reference>
<accession>A0A1M6FKX3</accession>
<dbReference type="InterPro" id="IPR037278">
    <property type="entry name" value="ARFGAP/RecO"/>
</dbReference>
<dbReference type="Pfam" id="PF02565">
    <property type="entry name" value="RecO_C"/>
    <property type="match status" value="2"/>
</dbReference>
<organism evidence="6 7">
    <name type="scientific">Parasporobacterium paucivorans DSM 15970</name>
    <dbReference type="NCBI Taxonomy" id="1122934"/>
    <lineage>
        <taxon>Bacteria</taxon>
        <taxon>Bacillati</taxon>
        <taxon>Bacillota</taxon>
        <taxon>Clostridia</taxon>
        <taxon>Lachnospirales</taxon>
        <taxon>Lachnospiraceae</taxon>
        <taxon>Parasporobacterium</taxon>
    </lineage>
</organism>
<dbReference type="RefSeq" id="WP_094757326.1">
    <property type="nucleotide sequence ID" value="NZ_FQYT01000010.1"/>
</dbReference>
<sequence>MTGQVILTGMVLSAMPVGEYDRRLVILTGERGKISAFAKGARRPNSTFMAGSRPFCMGEFTLYCGKSSYNIVGMDMKNYFSEIATNLNWVCQGTYFLEMCDYFGRENEDSREMINLLYYSLKAMTTASIEDSLIRRIFEVRLMAVNGLYPDLRPERIQNMNPSTVYAMEYIISSSVEKLYTFRVTGPVLSELSGIADKLCREHVDKKIKSLEILEKL</sequence>
<comment type="function">
    <text evidence="4">Involved in DNA repair and RecF pathway recombination.</text>
</comment>
<name>A0A1M6FKX3_9FIRM</name>
<keyword evidence="7" id="KW-1185">Reference proteome</keyword>
<gene>
    <name evidence="4" type="primary">recO</name>
    <name evidence="6" type="ORF">SAMN02745691_01136</name>
</gene>
<evidence type="ECO:0000313" key="7">
    <source>
        <dbReference type="Proteomes" id="UP000184342"/>
    </source>
</evidence>
<dbReference type="SUPFAM" id="SSF50249">
    <property type="entry name" value="Nucleic acid-binding proteins"/>
    <property type="match status" value="1"/>
</dbReference>
<dbReference type="PANTHER" id="PTHR33991">
    <property type="entry name" value="DNA REPAIR PROTEIN RECO"/>
    <property type="match status" value="1"/>
</dbReference>
<dbReference type="GO" id="GO:0006302">
    <property type="term" value="P:double-strand break repair"/>
    <property type="evidence" value="ECO:0007669"/>
    <property type="project" value="TreeGrafter"/>
</dbReference>
<dbReference type="InterPro" id="IPR012340">
    <property type="entry name" value="NA-bd_OB-fold"/>
</dbReference>
<dbReference type="InterPro" id="IPR003717">
    <property type="entry name" value="RecO"/>
</dbReference>
<dbReference type="Proteomes" id="UP000184342">
    <property type="component" value="Unassembled WGS sequence"/>
</dbReference>
<comment type="similarity">
    <text evidence="4">Belongs to the RecO family.</text>
</comment>
<dbReference type="SUPFAM" id="SSF57863">
    <property type="entry name" value="ArfGap/RecO-like zinc finger"/>
    <property type="match status" value="1"/>
</dbReference>